<name>A0A0D6AZ37_RHOSU</name>
<proteinExistence type="predicted"/>
<sequence>MRAIRKPRGIQRAAQRLGYGKGRNLFWSWYEPRNFGDWIGPYLFLKMTGMAPQWVRPRRGVGRPFYVTVGSVLRHVTVPDEAIVWGSGIISETDRFARPLETHAVRGPRTRKRMLDLGYECPEIYGDPAVVLPKYFCAQEAAPDHKVGIIPHYMDLSVVRDRVAESVLLVDVTQAVEDVIRDIRRCEWTISSSLHGVIVSHAYGVPSVWVDSVTKLHGDGVKFSDYFEGVGLLGVEPSEVDLSASERDLAVTRDLATLPDLTRQQAELLASCPYITGEMQ</sequence>
<accession>A0A0D6AZ37</accession>
<dbReference type="EMBL" id="AP014800">
    <property type="protein sequence ID" value="BAQ67900.1"/>
    <property type="molecule type" value="Genomic_DNA"/>
</dbReference>
<dbReference type="PATRIC" id="fig|35806.4.peg.751"/>
<dbReference type="InterPro" id="IPR007345">
    <property type="entry name" value="Polysacch_pyruvyl_Trfase"/>
</dbReference>
<feature type="domain" description="Polysaccharide pyruvyl transferase" evidence="1">
    <location>
        <begin position="83"/>
        <end position="211"/>
    </location>
</feature>
<dbReference type="AlphaFoldDB" id="A0A0D6AZ37"/>
<dbReference type="Proteomes" id="UP000064912">
    <property type="component" value="Chromosome"/>
</dbReference>
<dbReference type="Pfam" id="PF04230">
    <property type="entry name" value="PS_pyruv_trans"/>
    <property type="match status" value="1"/>
</dbReference>
<organism evidence="2 3">
    <name type="scientific">Rhodovulum sulfidophilum</name>
    <name type="common">Rhodobacter sulfidophilus</name>
    <dbReference type="NCBI Taxonomy" id="35806"/>
    <lineage>
        <taxon>Bacteria</taxon>
        <taxon>Pseudomonadati</taxon>
        <taxon>Pseudomonadota</taxon>
        <taxon>Alphaproteobacteria</taxon>
        <taxon>Rhodobacterales</taxon>
        <taxon>Paracoccaceae</taxon>
        <taxon>Rhodovulum</taxon>
    </lineage>
</organism>
<dbReference type="KEGG" id="rsu:NHU_00732"/>
<protein>
    <recommendedName>
        <fullName evidence="1">Polysaccharide pyruvyl transferase domain-containing protein</fullName>
    </recommendedName>
</protein>
<gene>
    <name evidence="2" type="ORF">NHU_00732</name>
</gene>
<evidence type="ECO:0000313" key="2">
    <source>
        <dbReference type="EMBL" id="BAQ67900.1"/>
    </source>
</evidence>
<evidence type="ECO:0000313" key="3">
    <source>
        <dbReference type="Proteomes" id="UP000064912"/>
    </source>
</evidence>
<evidence type="ECO:0000259" key="1">
    <source>
        <dbReference type="Pfam" id="PF04230"/>
    </source>
</evidence>
<reference evidence="2 3" key="1">
    <citation type="submission" date="2015-02" db="EMBL/GenBank/DDBJ databases">
        <title>Genome sequene of Rhodovulum sulfidophilum DSM 2351.</title>
        <authorList>
            <person name="Nagao N."/>
        </authorList>
    </citation>
    <scope>NUCLEOTIDE SEQUENCE [LARGE SCALE GENOMIC DNA]</scope>
    <source>
        <strain evidence="2 3">DSM 2351</strain>
    </source>
</reference>